<evidence type="ECO:0000256" key="2">
    <source>
        <dbReference type="ARBA" id="ARBA00022857"/>
    </source>
</evidence>
<keyword evidence="4" id="KW-1185">Reference proteome</keyword>
<accession>A0A9W9K0Z8</accession>
<dbReference type="Proteomes" id="UP001149074">
    <property type="component" value="Unassembled WGS sequence"/>
</dbReference>
<dbReference type="PANTHER" id="PTHR42760">
    <property type="entry name" value="SHORT-CHAIN DEHYDROGENASES/REDUCTASES FAMILY MEMBER"/>
    <property type="match status" value="1"/>
</dbReference>
<evidence type="ECO:0000313" key="4">
    <source>
        <dbReference type="Proteomes" id="UP001149074"/>
    </source>
</evidence>
<dbReference type="OrthoDB" id="47007at2759"/>
<reference evidence="3" key="2">
    <citation type="journal article" date="2023" name="IMA Fungus">
        <title>Comparative genomic study of the Penicillium genus elucidates a diverse pangenome and 15 lateral gene transfer events.</title>
        <authorList>
            <person name="Petersen C."/>
            <person name="Sorensen T."/>
            <person name="Nielsen M.R."/>
            <person name="Sondergaard T.E."/>
            <person name="Sorensen J.L."/>
            <person name="Fitzpatrick D.A."/>
            <person name="Frisvad J.C."/>
            <person name="Nielsen K.L."/>
        </authorList>
    </citation>
    <scope>NUCLEOTIDE SEQUENCE</scope>
    <source>
        <strain evidence="3">IBT 30761</strain>
    </source>
</reference>
<dbReference type="PRINTS" id="PR00080">
    <property type="entry name" value="SDRFAMILY"/>
</dbReference>
<reference evidence="3" key="1">
    <citation type="submission" date="2022-11" db="EMBL/GenBank/DDBJ databases">
        <authorList>
            <person name="Petersen C."/>
        </authorList>
    </citation>
    <scope>NUCLEOTIDE SEQUENCE</scope>
    <source>
        <strain evidence="3">IBT 30761</strain>
    </source>
</reference>
<name>A0A9W9K0Z8_9EURO</name>
<organism evidence="3 4">
    <name type="scientific">Penicillium argentinense</name>
    <dbReference type="NCBI Taxonomy" id="1131581"/>
    <lineage>
        <taxon>Eukaryota</taxon>
        <taxon>Fungi</taxon>
        <taxon>Dikarya</taxon>
        <taxon>Ascomycota</taxon>
        <taxon>Pezizomycotina</taxon>
        <taxon>Eurotiomycetes</taxon>
        <taxon>Eurotiomycetidae</taxon>
        <taxon>Eurotiales</taxon>
        <taxon>Aspergillaceae</taxon>
        <taxon>Penicillium</taxon>
    </lineage>
</organism>
<dbReference type="SUPFAM" id="SSF51735">
    <property type="entry name" value="NAD(P)-binding Rossmann-fold domains"/>
    <property type="match status" value="1"/>
</dbReference>
<dbReference type="GO" id="GO:0016616">
    <property type="term" value="F:oxidoreductase activity, acting on the CH-OH group of donors, NAD or NADP as acceptor"/>
    <property type="evidence" value="ECO:0007669"/>
    <property type="project" value="TreeGrafter"/>
</dbReference>
<protein>
    <submittedName>
        <fullName evidence="3">Short-chain dehydrogenase</fullName>
    </submittedName>
</protein>
<dbReference type="PROSITE" id="PS00061">
    <property type="entry name" value="ADH_SHORT"/>
    <property type="match status" value="1"/>
</dbReference>
<proteinExistence type="inferred from homology"/>
<dbReference type="InterPro" id="IPR002347">
    <property type="entry name" value="SDR_fam"/>
</dbReference>
<dbReference type="PRINTS" id="PR00081">
    <property type="entry name" value="GDHRDH"/>
</dbReference>
<dbReference type="FunFam" id="3.40.50.720:FF:000620">
    <property type="entry name" value="3-oxoacyl-(Acyl carrier protein) reductase"/>
    <property type="match status" value="1"/>
</dbReference>
<sequence length="267" mass="28844">MSSRLLNKVSIVTGSSSGLGRAIALRFAREGAKVVCSDLRQSSRLEIEQEITHELIKKDGGQAIFVKADVGVAREIELLVKAAVDEYGRLDIMVNNAGVALEALRPPAMCHQTDISIWDTTLNINARSVFLGCKYAITQMLNQEPHESGDRGWIVNMSSIMALIAGPGSPSYCASKGAVSSLTRQVALDYAQHKIHVNAICPGYTQTAIFKDTTANRTSIEDLQRKHPFNGPGKPDDIAKMAVVLTSDDASWVTGVSWPVDGGYTAR</sequence>
<dbReference type="InterPro" id="IPR036291">
    <property type="entry name" value="NAD(P)-bd_dom_sf"/>
</dbReference>
<keyword evidence="2" id="KW-0521">NADP</keyword>
<comment type="similarity">
    <text evidence="1">Belongs to the short-chain dehydrogenases/reductases (SDR) family.</text>
</comment>
<dbReference type="PANTHER" id="PTHR42760:SF124">
    <property type="entry name" value="SHORT-CHAIN DEHYDROGENASE_REDUCTASE"/>
    <property type="match status" value="1"/>
</dbReference>
<evidence type="ECO:0000313" key="3">
    <source>
        <dbReference type="EMBL" id="KAJ5089114.1"/>
    </source>
</evidence>
<dbReference type="Gene3D" id="3.40.50.720">
    <property type="entry name" value="NAD(P)-binding Rossmann-like Domain"/>
    <property type="match status" value="1"/>
</dbReference>
<dbReference type="AlphaFoldDB" id="A0A9W9K0Z8"/>
<dbReference type="Pfam" id="PF13561">
    <property type="entry name" value="adh_short_C2"/>
    <property type="match status" value="1"/>
</dbReference>
<comment type="caution">
    <text evidence="3">The sequence shown here is derived from an EMBL/GenBank/DDBJ whole genome shotgun (WGS) entry which is preliminary data.</text>
</comment>
<dbReference type="NCBIfam" id="NF005559">
    <property type="entry name" value="PRK07231.1"/>
    <property type="match status" value="1"/>
</dbReference>
<dbReference type="CDD" id="cd05233">
    <property type="entry name" value="SDR_c"/>
    <property type="match status" value="1"/>
</dbReference>
<gene>
    <name evidence="3" type="ORF">N7532_007798</name>
</gene>
<dbReference type="InterPro" id="IPR020904">
    <property type="entry name" value="Sc_DH/Rdtase_CS"/>
</dbReference>
<dbReference type="EMBL" id="JAPQKI010000009">
    <property type="protein sequence ID" value="KAJ5089114.1"/>
    <property type="molecule type" value="Genomic_DNA"/>
</dbReference>
<evidence type="ECO:0000256" key="1">
    <source>
        <dbReference type="ARBA" id="ARBA00006484"/>
    </source>
</evidence>
<dbReference type="RefSeq" id="XP_056471096.1">
    <property type="nucleotide sequence ID" value="XM_056620290.1"/>
</dbReference>
<dbReference type="GeneID" id="81359269"/>